<evidence type="ECO:0008006" key="4">
    <source>
        <dbReference type="Google" id="ProtNLM"/>
    </source>
</evidence>
<organism evidence="2 3">
    <name type="scientific">Pontibacter populi</name>
    <dbReference type="NCBI Taxonomy" id="890055"/>
    <lineage>
        <taxon>Bacteria</taxon>
        <taxon>Pseudomonadati</taxon>
        <taxon>Bacteroidota</taxon>
        <taxon>Cytophagia</taxon>
        <taxon>Cytophagales</taxon>
        <taxon>Hymenobacteraceae</taxon>
        <taxon>Pontibacter</taxon>
    </lineage>
</organism>
<feature type="compositionally biased region" description="Polar residues" evidence="1">
    <location>
        <begin position="117"/>
        <end position="151"/>
    </location>
</feature>
<name>A0ABS6XFI7_9BACT</name>
<comment type="caution">
    <text evidence="2">The sequence shown here is derived from an EMBL/GenBank/DDBJ whole genome shotgun (WGS) entry which is preliminary data.</text>
</comment>
<protein>
    <recommendedName>
        <fullName evidence="4">Lipoprotein</fullName>
    </recommendedName>
</protein>
<evidence type="ECO:0000313" key="2">
    <source>
        <dbReference type="EMBL" id="MBW3366288.1"/>
    </source>
</evidence>
<keyword evidence="3" id="KW-1185">Reference proteome</keyword>
<dbReference type="EMBL" id="JAHWXQ010000004">
    <property type="protein sequence ID" value="MBW3366288.1"/>
    <property type="molecule type" value="Genomic_DNA"/>
</dbReference>
<evidence type="ECO:0000256" key="1">
    <source>
        <dbReference type="SAM" id="MobiDB-lite"/>
    </source>
</evidence>
<feature type="region of interest" description="Disordered" evidence="1">
    <location>
        <begin position="117"/>
        <end position="180"/>
    </location>
</feature>
<accession>A0ABS6XFI7</accession>
<proteinExistence type="predicted"/>
<reference evidence="2 3" key="1">
    <citation type="submission" date="2021-07" db="EMBL/GenBank/DDBJ databases">
        <authorList>
            <person name="Kim M.K."/>
        </authorList>
    </citation>
    <scope>NUCLEOTIDE SEQUENCE [LARGE SCALE GENOMIC DNA]</scope>
    <source>
        <strain evidence="2 3">HLY7-15</strain>
    </source>
</reference>
<dbReference type="PROSITE" id="PS51257">
    <property type="entry name" value="PROKAR_LIPOPROTEIN"/>
    <property type="match status" value="1"/>
</dbReference>
<sequence length="180" mass="19278">MKKIIYSMSMAAALLFTACSEHRSTTDRGTTYEVADANKDEVVDPTQIRQYPLPGTAGNATTSNNASTDNATSNLTATQLVIAYYDSVNPAQAYRSQNYKFSSTKLMGGKAAAADMSTNTNKTNMDSATTRTPGSTTAQGESRNAVGSQKTGNDKIRVTDSKKKPVDTGNKTKKRLTPDQ</sequence>
<dbReference type="Proteomes" id="UP000774935">
    <property type="component" value="Unassembled WGS sequence"/>
</dbReference>
<gene>
    <name evidence="2" type="ORF">KYK27_14590</name>
</gene>
<evidence type="ECO:0000313" key="3">
    <source>
        <dbReference type="Proteomes" id="UP000774935"/>
    </source>
</evidence>
<dbReference type="RefSeq" id="WP_199110864.1">
    <property type="nucleotide sequence ID" value="NZ_JAHWXQ010000004.1"/>
</dbReference>
<feature type="compositionally biased region" description="Basic residues" evidence="1">
    <location>
        <begin position="171"/>
        <end position="180"/>
    </location>
</feature>
<feature type="compositionally biased region" description="Basic and acidic residues" evidence="1">
    <location>
        <begin position="152"/>
        <end position="166"/>
    </location>
</feature>